<dbReference type="InterPro" id="IPR050410">
    <property type="entry name" value="CCR4/nocturin_mRNA_transcr"/>
</dbReference>
<dbReference type="InterPro" id="IPR036691">
    <property type="entry name" value="Endo/exonu/phosph_ase_sf"/>
</dbReference>
<gene>
    <name evidence="2" type="ORF">PGLA2088_LOCUS33941</name>
</gene>
<dbReference type="SUPFAM" id="SSF47473">
    <property type="entry name" value="EF-hand"/>
    <property type="match status" value="1"/>
</dbReference>
<dbReference type="AlphaFoldDB" id="A0A813KFT8"/>
<dbReference type="Pfam" id="PF03372">
    <property type="entry name" value="Exo_endo_phos"/>
    <property type="match status" value="1"/>
</dbReference>
<evidence type="ECO:0000259" key="1">
    <source>
        <dbReference type="PROSITE" id="PS50222"/>
    </source>
</evidence>
<feature type="non-terminal residue" evidence="2">
    <location>
        <position position="588"/>
    </location>
</feature>
<feature type="domain" description="EF-hand" evidence="1">
    <location>
        <begin position="432"/>
        <end position="467"/>
    </location>
</feature>
<accession>A0A813KFT8</accession>
<dbReference type="PROSITE" id="PS50222">
    <property type="entry name" value="EF_HAND_2"/>
    <property type="match status" value="1"/>
</dbReference>
<dbReference type="PANTHER" id="PTHR12121">
    <property type="entry name" value="CARBON CATABOLITE REPRESSOR PROTEIN 4"/>
    <property type="match status" value="1"/>
</dbReference>
<evidence type="ECO:0000313" key="2">
    <source>
        <dbReference type="EMBL" id="CAE8705895.1"/>
    </source>
</evidence>
<dbReference type="Gene3D" id="1.10.238.10">
    <property type="entry name" value="EF-hand"/>
    <property type="match status" value="1"/>
</dbReference>
<name>A0A813KFT8_POLGL</name>
<dbReference type="PANTHER" id="PTHR12121:SF34">
    <property type="entry name" value="PROTEIN ANGEL"/>
    <property type="match status" value="1"/>
</dbReference>
<organism evidence="2 3">
    <name type="scientific">Polarella glacialis</name>
    <name type="common">Dinoflagellate</name>
    <dbReference type="NCBI Taxonomy" id="89957"/>
    <lineage>
        <taxon>Eukaryota</taxon>
        <taxon>Sar</taxon>
        <taxon>Alveolata</taxon>
        <taxon>Dinophyceae</taxon>
        <taxon>Suessiales</taxon>
        <taxon>Suessiaceae</taxon>
        <taxon>Polarella</taxon>
    </lineage>
</organism>
<protein>
    <recommendedName>
        <fullName evidence="1">EF-hand domain-containing protein</fullName>
    </recommendedName>
</protein>
<dbReference type="InterPro" id="IPR011992">
    <property type="entry name" value="EF-hand-dom_pair"/>
</dbReference>
<sequence>MGSGVSYRGGRYSTAVHASESAVVDISRTSSGSKTSPPDSALQSRVIELESQLKRQSCQMREIERALCAVQKDGQRTVSVLQYNILASYLGMNTKPWFLYGADISSDEREDVFKRFYAKGPDGKQKYIWPGFVEGILSPEQIREVERQDNFFKWDQRKVKLVDKIREMDADVISLVELDHHPFLAQCLEDEWDSIFHKRPRQASLDGCGIFWRRSKFTLAARYGFDMVDGSDQQGREKRDRSCLMVLLKWRTGGNCSSPPLVVVSTHLAKDPYNKAQTAIRVRQVTQIMASLTEFTTKHGAADSPVVLLGDLNARHLGEIRGIARTVWQIKGAPIHKFLWMGSDVNTGPTSITKARQCRIDAVQFLSSQMEVLEVVPVPRLPPGVVIPNAEHPSDHFPVCVRFRIKENYQKQRESARAWLECVAGREKVHPLTDEELIDAFEFFDRDKSACIHCHDMEEACLDLNCSFEVDVQTLLLGCFPDQKISYKNFLRAYEARLSSERVRCIGDLECAFRFFAGDSSSVRLDVLEAAFREITPISFSDGEVKEMISRLNVKPGQEFVNLREFCEVVCRATFPHREVTQAGKYEE</sequence>
<dbReference type="Proteomes" id="UP000626109">
    <property type="component" value="Unassembled WGS sequence"/>
</dbReference>
<reference evidence="2" key="1">
    <citation type="submission" date="2021-02" db="EMBL/GenBank/DDBJ databases">
        <authorList>
            <person name="Dougan E. K."/>
            <person name="Rhodes N."/>
            <person name="Thang M."/>
            <person name="Chan C."/>
        </authorList>
    </citation>
    <scope>NUCLEOTIDE SEQUENCE</scope>
</reference>
<dbReference type="SUPFAM" id="SSF56219">
    <property type="entry name" value="DNase I-like"/>
    <property type="match status" value="1"/>
</dbReference>
<dbReference type="Gene3D" id="3.60.10.10">
    <property type="entry name" value="Endonuclease/exonuclease/phosphatase"/>
    <property type="match status" value="1"/>
</dbReference>
<evidence type="ECO:0000313" key="3">
    <source>
        <dbReference type="Proteomes" id="UP000626109"/>
    </source>
</evidence>
<dbReference type="EMBL" id="CAJNNW010031088">
    <property type="protein sequence ID" value="CAE8705895.1"/>
    <property type="molecule type" value="Genomic_DNA"/>
</dbReference>
<dbReference type="GO" id="GO:0005509">
    <property type="term" value="F:calcium ion binding"/>
    <property type="evidence" value="ECO:0007669"/>
    <property type="project" value="InterPro"/>
</dbReference>
<dbReference type="GO" id="GO:0000175">
    <property type="term" value="F:3'-5'-RNA exonuclease activity"/>
    <property type="evidence" value="ECO:0007669"/>
    <property type="project" value="TreeGrafter"/>
</dbReference>
<dbReference type="InterPro" id="IPR002048">
    <property type="entry name" value="EF_hand_dom"/>
</dbReference>
<proteinExistence type="predicted"/>
<dbReference type="InterPro" id="IPR005135">
    <property type="entry name" value="Endo/exonuclease/phosphatase"/>
</dbReference>
<comment type="caution">
    <text evidence="2">The sequence shown here is derived from an EMBL/GenBank/DDBJ whole genome shotgun (WGS) entry which is preliminary data.</text>
</comment>